<comment type="caution">
    <text evidence="4">The sequence shown here is derived from an EMBL/GenBank/DDBJ whole genome shotgun (WGS) entry which is preliminary data.</text>
</comment>
<protein>
    <submittedName>
        <fullName evidence="4">Diguanylate phosphodiesterase</fullName>
    </submittedName>
</protein>
<dbReference type="Pfam" id="PF07695">
    <property type="entry name" value="7TMR-DISM_7TM"/>
    <property type="match status" value="1"/>
</dbReference>
<dbReference type="EMBL" id="DLYI01000026">
    <property type="protein sequence ID" value="HAC26672.1"/>
    <property type="molecule type" value="Genomic_DNA"/>
</dbReference>
<feature type="transmembrane region" description="Helical" evidence="1">
    <location>
        <begin position="243"/>
        <end position="269"/>
    </location>
</feature>
<feature type="non-terminal residue" evidence="4">
    <location>
        <position position="396"/>
    </location>
</feature>
<evidence type="ECO:0000259" key="2">
    <source>
        <dbReference type="Pfam" id="PF07695"/>
    </source>
</evidence>
<dbReference type="AlphaFoldDB" id="A0A3B8WG12"/>
<dbReference type="Gene3D" id="2.60.40.2380">
    <property type="match status" value="1"/>
</dbReference>
<evidence type="ECO:0000256" key="1">
    <source>
        <dbReference type="SAM" id="Phobius"/>
    </source>
</evidence>
<dbReference type="InterPro" id="IPR011622">
    <property type="entry name" value="7TMR_DISM_rcpt_extracell_dom2"/>
</dbReference>
<feature type="transmembrane region" description="Helical" evidence="1">
    <location>
        <begin position="307"/>
        <end position="326"/>
    </location>
</feature>
<feature type="domain" description="7TM-DISM receptor extracellular" evidence="2">
    <location>
        <begin position="216"/>
        <end position="392"/>
    </location>
</feature>
<dbReference type="InterPro" id="IPR011623">
    <property type="entry name" value="7TMR_DISM_rcpt_extracell_dom1"/>
</dbReference>
<name>A0A3B8WG12_MARNT</name>
<feature type="domain" description="7TM-DISM receptor extracellular" evidence="3">
    <location>
        <begin position="71"/>
        <end position="200"/>
    </location>
</feature>
<accession>A0A3B8WG12</accession>
<evidence type="ECO:0000313" key="5">
    <source>
        <dbReference type="Proteomes" id="UP000261325"/>
    </source>
</evidence>
<gene>
    <name evidence="4" type="ORF">DCF82_02435</name>
</gene>
<feature type="transmembrane region" description="Helical" evidence="1">
    <location>
        <begin position="362"/>
        <end position="386"/>
    </location>
</feature>
<feature type="transmembrane region" description="Helical" evidence="1">
    <location>
        <begin position="21"/>
        <end position="45"/>
    </location>
</feature>
<evidence type="ECO:0000259" key="3">
    <source>
        <dbReference type="Pfam" id="PF07696"/>
    </source>
</evidence>
<dbReference type="Proteomes" id="UP000261325">
    <property type="component" value="Unassembled WGS sequence"/>
</dbReference>
<keyword evidence="1" id="KW-0472">Membrane</keyword>
<keyword evidence="1" id="KW-0812">Transmembrane</keyword>
<sequence>MDSPSLGQTLSRETRSGRLPAWLHQSFPFVILLLAITYGLATTFWQELPTLSVSPSVQTDSSATGPRITGQIEYLIHPLGKVLQDKLWQAQAWSRTDTRYSGIGYPYKPATFRLTLENPASEPATSQVTVPAPYLDHLQPALIHPDGQIERLPAMGDRYPFDQRYLALPQWVWPVTLQPGTTTLLMEVQNHGSVLLPVILSDSAEALGAGTAITAWKSFVTGLLVFALLLNLSIVAKLRRPGLAWLSVLMISVIYSQLVMDGLGLWLIWPAVPELNALLNISLPLCLIALCEFTPHFLQLARTEARILRAFSLLAGAHLLAAPLGFQFLGQHAFLMSSAIGGLFIFALSLRQLNSHVYARYYALSVLAIVIGAVTSSLRTVGWLPVNAVTDSAFFL</sequence>
<dbReference type="Pfam" id="PF07696">
    <property type="entry name" value="7TMR-DISMED2"/>
    <property type="match status" value="1"/>
</dbReference>
<organism evidence="4 5">
    <name type="scientific">Marinobacter nauticus</name>
    <name type="common">Marinobacter hydrocarbonoclasticus</name>
    <name type="synonym">Marinobacter aquaeolei</name>
    <dbReference type="NCBI Taxonomy" id="2743"/>
    <lineage>
        <taxon>Bacteria</taxon>
        <taxon>Pseudomonadati</taxon>
        <taxon>Pseudomonadota</taxon>
        <taxon>Gammaproteobacteria</taxon>
        <taxon>Pseudomonadales</taxon>
        <taxon>Marinobacteraceae</taxon>
        <taxon>Marinobacter</taxon>
    </lineage>
</organism>
<feature type="transmembrane region" description="Helical" evidence="1">
    <location>
        <begin position="332"/>
        <end position="350"/>
    </location>
</feature>
<keyword evidence="1" id="KW-1133">Transmembrane helix</keyword>
<proteinExistence type="predicted"/>
<feature type="transmembrane region" description="Helical" evidence="1">
    <location>
        <begin position="215"/>
        <end position="236"/>
    </location>
</feature>
<evidence type="ECO:0000313" key="4">
    <source>
        <dbReference type="EMBL" id="HAC26672.1"/>
    </source>
</evidence>
<feature type="transmembrane region" description="Helical" evidence="1">
    <location>
        <begin position="275"/>
        <end position="295"/>
    </location>
</feature>
<reference evidence="4 5" key="1">
    <citation type="journal article" date="2018" name="Nat. Biotechnol.">
        <title>A standardized bacterial taxonomy based on genome phylogeny substantially revises the tree of life.</title>
        <authorList>
            <person name="Parks D.H."/>
            <person name="Chuvochina M."/>
            <person name="Waite D.W."/>
            <person name="Rinke C."/>
            <person name="Skarshewski A."/>
            <person name="Chaumeil P.A."/>
            <person name="Hugenholtz P."/>
        </authorList>
    </citation>
    <scope>NUCLEOTIDE SEQUENCE [LARGE SCALE GENOMIC DNA]</scope>
    <source>
        <strain evidence="4">UBA9049</strain>
    </source>
</reference>